<dbReference type="RefSeq" id="WP_072710985.1">
    <property type="nucleotide sequence ID" value="NZ_FRCF01000021.1"/>
</dbReference>
<organism evidence="2 3">
    <name type="scientific">Lacicoccus alkaliphilus DSM 16010</name>
    <dbReference type="NCBI Taxonomy" id="1123231"/>
    <lineage>
        <taxon>Bacteria</taxon>
        <taxon>Bacillati</taxon>
        <taxon>Bacillota</taxon>
        <taxon>Bacilli</taxon>
        <taxon>Bacillales</taxon>
        <taxon>Salinicoccaceae</taxon>
        <taxon>Lacicoccus</taxon>
    </lineage>
</organism>
<dbReference type="AlphaFoldDB" id="A0A1M7KQ47"/>
<dbReference type="PANTHER" id="PTHR41700">
    <property type="entry name" value="GCN5-RELATED N-ACETYLTRANSFERASE"/>
    <property type="match status" value="1"/>
</dbReference>
<dbReference type="Proteomes" id="UP000184206">
    <property type="component" value="Unassembled WGS sequence"/>
</dbReference>
<dbReference type="InterPro" id="IPR038764">
    <property type="entry name" value="GNAT_N_AcTrfase_prd"/>
</dbReference>
<accession>A0A1M7KQ47</accession>
<feature type="domain" description="N-acetyltransferase" evidence="1">
    <location>
        <begin position="2"/>
        <end position="162"/>
    </location>
</feature>
<dbReference type="STRING" id="1123231.SAMN02745189_02594"/>
<reference evidence="2 3" key="1">
    <citation type="submission" date="2016-11" db="EMBL/GenBank/DDBJ databases">
        <authorList>
            <person name="Jaros S."/>
            <person name="Januszkiewicz K."/>
            <person name="Wedrychowicz H."/>
        </authorList>
    </citation>
    <scope>NUCLEOTIDE SEQUENCE [LARGE SCALE GENOMIC DNA]</scope>
    <source>
        <strain evidence="2 3">DSM 16010</strain>
    </source>
</reference>
<gene>
    <name evidence="2" type="ORF">SAMN02745189_02594</name>
</gene>
<sequence length="268" mass="30563">MVVIKELNTMEELAMVHDIEHQIWEQHPVPLHQTFTAVKNGGIMLAAFEGGEVAGFSYGFAGFRDGKAYLCSHMLGIRPGLRSRKIGEQLKWQQREVAMRKGYDLIRWTFDPLETRNAYLNLTKLNATCNTYVENCYGEMKDGINKGLPSDRFEVFWHLDSPHVTRRRSMNVEGAVALNTVKEIGKGCLAYCGREVVELEAPVYSLAVPKEFQQLKAADPDLALEWRMKTRERFKALFAAGYAAVRITPYEKHAEYIFIRKDGLKLQG</sequence>
<dbReference type="CDD" id="cd04301">
    <property type="entry name" value="NAT_SF"/>
    <property type="match status" value="1"/>
</dbReference>
<dbReference type="InterPro" id="IPR000182">
    <property type="entry name" value="GNAT_dom"/>
</dbReference>
<evidence type="ECO:0000313" key="2">
    <source>
        <dbReference type="EMBL" id="SHM67117.1"/>
    </source>
</evidence>
<keyword evidence="2" id="KW-0808">Transferase</keyword>
<evidence type="ECO:0000313" key="3">
    <source>
        <dbReference type="Proteomes" id="UP000184206"/>
    </source>
</evidence>
<dbReference type="PANTHER" id="PTHR41700:SF1">
    <property type="entry name" value="N-ACETYLTRANSFERASE DOMAIN-CONTAINING PROTEIN"/>
    <property type="match status" value="1"/>
</dbReference>
<dbReference type="Gene3D" id="3.40.630.30">
    <property type="match status" value="1"/>
</dbReference>
<dbReference type="SUPFAM" id="SSF55729">
    <property type="entry name" value="Acyl-CoA N-acyltransferases (Nat)"/>
    <property type="match status" value="1"/>
</dbReference>
<dbReference type="PROSITE" id="PS51186">
    <property type="entry name" value="GNAT"/>
    <property type="match status" value="1"/>
</dbReference>
<protein>
    <submittedName>
        <fullName evidence="2">Predicted acetyltransferase, GNAT superfamily</fullName>
    </submittedName>
</protein>
<keyword evidence="3" id="KW-1185">Reference proteome</keyword>
<evidence type="ECO:0000259" key="1">
    <source>
        <dbReference type="PROSITE" id="PS51186"/>
    </source>
</evidence>
<dbReference type="InterPro" id="IPR016181">
    <property type="entry name" value="Acyl_CoA_acyltransferase"/>
</dbReference>
<proteinExistence type="predicted"/>
<dbReference type="OrthoDB" id="9797990at2"/>
<dbReference type="GO" id="GO:0016747">
    <property type="term" value="F:acyltransferase activity, transferring groups other than amino-acyl groups"/>
    <property type="evidence" value="ECO:0007669"/>
    <property type="project" value="InterPro"/>
</dbReference>
<name>A0A1M7KQ47_9BACL</name>
<dbReference type="EMBL" id="FRCF01000021">
    <property type="protein sequence ID" value="SHM67117.1"/>
    <property type="molecule type" value="Genomic_DNA"/>
</dbReference>